<sequence length="87" mass="10030">MFGLTIFRHISNEDPSWPIHCARRMCAEKRILPSRSVERTRASSCQRTPPQHSSSRPYALPPPLTPPPSPPPYRHNTTILREERACR</sequence>
<feature type="region of interest" description="Disordered" evidence="1">
    <location>
        <begin position="35"/>
        <end position="77"/>
    </location>
</feature>
<dbReference type="EMBL" id="JAUDFV010000074">
    <property type="protein sequence ID" value="KAL2734320.1"/>
    <property type="molecule type" value="Genomic_DNA"/>
</dbReference>
<gene>
    <name evidence="2" type="ORF">V1478_004018</name>
</gene>
<keyword evidence="3" id="KW-1185">Reference proteome</keyword>
<protein>
    <submittedName>
        <fullName evidence="2">Transport accessory protein MmpS3 isoform X2</fullName>
    </submittedName>
</protein>
<dbReference type="Proteomes" id="UP001607302">
    <property type="component" value="Unassembled WGS sequence"/>
</dbReference>
<feature type="compositionally biased region" description="Polar residues" evidence="1">
    <location>
        <begin position="42"/>
        <end position="54"/>
    </location>
</feature>
<evidence type="ECO:0000256" key="1">
    <source>
        <dbReference type="SAM" id="MobiDB-lite"/>
    </source>
</evidence>
<feature type="compositionally biased region" description="Pro residues" evidence="1">
    <location>
        <begin position="59"/>
        <end position="73"/>
    </location>
</feature>
<accession>A0ABD2BP18</accession>
<evidence type="ECO:0000313" key="3">
    <source>
        <dbReference type="Proteomes" id="UP001607302"/>
    </source>
</evidence>
<organism evidence="2 3">
    <name type="scientific">Vespula squamosa</name>
    <name type="common">Southern yellow jacket</name>
    <name type="synonym">Wasp</name>
    <dbReference type="NCBI Taxonomy" id="30214"/>
    <lineage>
        <taxon>Eukaryota</taxon>
        <taxon>Metazoa</taxon>
        <taxon>Ecdysozoa</taxon>
        <taxon>Arthropoda</taxon>
        <taxon>Hexapoda</taxon>
        <taxon>Insecta</taxon>
        <taxon>Pterygota</taxon>
        <taxon>Neoptera</taxon>
        <taxon>Endopterygota</taxon>
        <taxon>Hymenoptera</taxon>
        <taxon>Apocrita</taxon>
        <taxon>Aculeata</taxon>
        <taxon>Vespoidea</taxon>
        <taxon>Vespidae</taxon>
        <taxon>Vespinae</taxon>
        <taxon>Vespula</taxon>
    </lineage>
</organism>
<reference evidence="2 3" key="1">
    <citation type="journal article" date="2024" name="Ann. Entomol. Soc. Am.">
        <title>Genomic analyses of the southern and eastern yellowjacket wasps (Hymenoptera: Vespidae) reveal evolutionary signatures of social life.</title>
        <authorList>
            <person name="Catto M.A."/>
            <person name="Caine P.B."/>
            <person name="Orr S.E."/>
            <person name="Hunt B.G."/>
            <person name="Goodisman M.A.D."/>
        </authorList>
    </citation>
    <scope>NUCLEOTIDE SEQUENCE [LARGE SCALE GENOMIC DNA]</scope>
    <source>
        <strain evidence="2">233</strain>
        <tissue evidence="2">Head and thorax</tissue>
    </source>
</reference>
<dbReference type="AlphaFoldDB" id="A0ABD2BP18"/>
<name>A0ABD2BP18_VESSQ</name>
<evidence type="ECO:0000313" key="2">
    <source>
        <dbReference type="EMBL" id="KAL2734320.1"/>
    </source>
</evidence>
<comment type="caution">
    <text evidence="2">The sequence shown here is derived from an EMBL/GenBank/DDBJ whole genome shotgun (WGS) entry which is preliminary data.</text>
</comment>
<proteinExistence type="predicted"/>